<reference evidence="1" key="2">
    <citation type="submission" date="2022-06" db="UniProtKB">
        <authorList>
            <consortium name="EnsemblMetazoa"/>
        </authorList>
    </citation>
    <scope>IDENTIFICATION</scope>
    <source>
        <strain evidence="1">PS312</strain>
    </source>
</reference>
<sequence>IMGHVVGPLTSNTRMHLGDIALILQQTLQRATGESFEVIMGKGEIMHYDVTDEHEEEIISNIDFGERIGGSGYPGQSPFPYRVYMPFASGKSIKLMTAHLIYVFNCGDYYDFNFTAKYYQEVMSEGIIKLLTNEKTSFNGLPRDLLLIIIEYTTPKVLFKLRCTSSKLKSCVDEFATLHSFTPVIEKIKIKGLEDVYDLMNPAEETPLGSINVSVLVYKRYMKLFKLRLVSIIPFELLKESSRNERYYDFNFSGLQESDIVIDHLRKNFGRYIETVIIAYCNDRDRLAVVAKILEGVKINRMRIQTKTLTQPALDFLSQIGDYDVDKLKLDLERNMSDDPIRTLFDLSSLVRSLYIRQNSIEGILITKPFFFGVYDEDWAPVILEMFKRKLDKLCIRNIYSSYLGYCSANSLAKQLPLLDKKVWFSSSVNKHAKIIISETVSCNFNSEAFKGHKIMYIWHTSRFPNEIFPMEASVPPIDQVQSRVDVIEIDEIIIKSPDRISAEDRRDREANGPPGYTIQRQWEEKSLKVSFDKLLSRQIQNPANLDEIIETRRNLFHRVKAKHVQLEMINFSLFPLDKIEEILGDVEFDSLTVIIRGAEADPGFLDLIRRHETKEITVEMEDSLLNVSSLLSLSRCSITASWLSGFRGIWEDENALSESDFLDLLKKKHCWLHLPVKFEKNGQAILEAIKEVSKSDVEQRVTLRIEPLMCKQFCKFAGLRMADDGQISKTNKSEFTIDGRTIRYGEARIGIMKCYTRKYAGPGAMTYFMISIIRVERCSELPELAKEERPRLRHGQRLITARTAWILRIISSTDKASRMNLMLTCSLILAIGQRGMDGIMIDLKLKLVELLLGAPSHTINGVHLKEIKFDSNT</sequence>
<dbReference type="InterPro" id="IPR001810">
    <property type="entry name" value="F-box_dom"/>
</dbReference>
<accession>A0A8R1YCU1</accession>
<evidence type="ECO:0000313" key="2">
    <source>
        <dbReference type="Proteomes" id="UP000005239"/>
    </source>
</evidence>
<name>A0A2A6BYD4_PRIPA</name>
<dbReference type="Pfam" id="PF00646">
    <property type="entry name" value="F-box"/>
    <property type="match status" value="1"/>
</dbReference>
<accession>A0A2A6BYD4</accession>
<evidence type="ECO:0000313" key="1">
    <source>
        <dbReference type="EnsemblMetazoa" id="PPA11669.1"/>
    </source>
</evidence>
<gene>
    <name evidence="1" type="primary">WBGene00101223</name>
</gene>
<reference evidence="2" key="1">
    <citation type="journal article" date="2008" name="Nat. Genet.">
        <title>The Pristionchus pacificus genome provides a unique perspective on nematode lifestyle and parasitism.</title>
        <authorList>
            <person name="Dieterich C."/>
            <person name="Clifton S.W."/>
            <person name="Schuster L.N."/>
            <person name="Chinwalla A."/>
            <person name="Delehaunty K."/>
            <person name="Dinkelacker I."/>
            <person name="Fulton L."/>
            <person name="Fulton R."/>
            <person name="Godfrey J."/>
            <person name="Minx P."/>
            <person name="Mitreva M."/>
            <person name="Roeseler W."/>
            <person name="Tian H."/>
            <person name="Witte H."/>
            <person name="Yang S.P."/>
            <person name="Wilson R.K."/>
            <person name="Sommer R.J."/>
        </authorList>
    </citation>
    <scope>NUCLEOTIDE SEQUENCE [LARGE SCALE GENOMIC DNA]</scope>
    <source>
        <strain evidence="2">PS312</strain>
    </source>
</reference>
<protein>
    <submittedName>
        <fullName evidence="1">Uncharacterized protein</fullName>
    </submittedName>
</protein>
<proteinExistence type="predicted"/>
<dbReference type="EnsemblMetazoa" id="PPA11669.1">
    <property type="protein sequence ID" value="PPA11669.1"/>
    <property type="gene ID" value="WBGene00101223"/>
</dbReference>
<dbReference type="Proteomes" id="UP000005239">
    <property type="component" value="Unassembled WGS sequence"/>
</dbReference>
<keyword evidence="2" id="KW-1185">Reference proteome</keyword>
<organism evidence="1 2">
    <name type="scientific">Pristionchus pacificus</name>
    <name type="common">Parasitic nematode worm</name>
    <dbReference type="NCBI Taxonomy" id="54126"/>
    <lineage>
        <taxon>Eukaryota</taxon>
        <taxon>Metazoa</taxon>
        <taxon>Ecdysozoa</taxon>
        <taxon>Nematoda</taxon>
        <taxon>Chromadorea</taxon>
        <taxon>Rhabditida</taxon>
        <taxon>Rhabditina</taxon>
        <taxon>Diplogasteromorpha</taxon>
        <taxon>Diplogasteroidea</taxon>
        <taxon>Neodiplogasteridae</taxon>
        <taxon>Pristionchus</taxon>
    </lineage>
</organism>
<dbReference type="AlphaFoldDB" id="A0A2A6BYD4"/>